<protein>
    <submittedName>
        <fullName evidence="3">Phospholipase/Carboxylesterase superfamily protein</fullName>
    </submittedName>
</protein>
<feature type="domain" description="Phospholipase/carboxylesterase/thioesterase" evidence="2">
    <location>
        <begin position="23"/>
        <end position="202"/>
    </location>
</feature>
<dbReference type="Pfam" id="PF02230">
    <property type="entry name" value="Abhydrolase_2"/>
    <property type="match status" value="1"/>
</dbReference>
<dbReference type="AlphaFoldDB" id="A0A0F4GQ79"/>
<dbReference type="EMBL" id="LAFY01000346">
    <property type="protein sequence ID" value="KJX99551.1"/>
    <property type="molecule type" value="Genomic_DNA"/>
</dbReference>
<dbReference type="GO" id="GO:0008474">
    <property type="term" value="F:palmitoyl-(protein) hydrolase activity"/>
    <property type="evidence" value="ECO:0007669"/>
    <property type="project" value="TreeGrafter"/>
</dbReference>
<evidence type="ECO:0000259" key="2">
    <source>
        <dbReference type="Pfam" id="PF02230"/>
    </source>
</evidence>
<dbReference type="STRING" id="1047168.A0A0F4GQ79"/>
<dbReference type="Proteomes" id="UP000033647">
    <property type="component" value="Unassembled WGS sequence"/>
</dbReference>
<evidence type="ECO:0000313" key="3">
    <source>
        <dbReference type="EMBL" id="KJX99551.1"/>
    </source>
</evidence>
<reference evidence="3 4" key="1">
    <citation type="submission" date="2015-03" db="EMBL/GenBank/DDBJ databases">
        <title>RNA-seq based gene annotation and comparative genomics of four Zymoseptoria species reveal species-specific pathogenicity related genes and transposable element activity.</title>
        <authorList>
            <person name="Grandaubert J."/>
            <person name="Bhattacharyya A."/>
            <person name="Stukenbrock E.H."/>
        </authorList>
    </citation>
    <scope>NUCLEOTIDE SEQUENCE [LARGE SCALE GENOMIC DNA]</scope>
    <source>
        <strain evidence="3 4">Zb18110</strain>
    </source>
</reference>
<organism evidence="3 4">
    <name type="scientific">Zymoseptoria brevis</name>
    <dbReference type="NCBI Taxonomy" id="1047168"/>
    <lineage>
        <taxon>Eukaryota</taxon>
        <taxon>Fungi</taxon>
        <taxon>Dikarya</taxon>
        <taxon>Ascomycota</taxon>
        <taxon>Pezizomycotina</taxon>
        <taxon>Dothideomycetes</taxon>
        <taxon>Dothideomycetidae</taxon>
        <taxon>Mycosphaerellales</taxon>
        <taxon>Mycosphaerellaceae</taxon>
        <taxon>Zymoseptoria</taxon>
    </lineage>
</organism>
<dbReference type="InterPro" id="IPR050565">
    <property type="entry name" value="LYPA1-2/EST-like"/>
</dbReference>
<sequence length="246" mass="26378">MGRLPTTADFPSKIALNIVPPPKNDSPTNILILLHGLGDNHESFTALGKQMALPETCCISIRGPQNLLDLGGFHYGDEIMFDSSNGGLDADAGFKQTTEILKSLVVNDVLVEKCGYTLREIMVFGFGQGGMAALNLAVALHQTSPTNELGGIISIGAPLPSEAPASLDPKCKTPILVCAGSDASTVTSSAEDKLKRVFEFVEVKRYRKPGDSMPSNRDEMLPVMQFFSRRLRSTKGVPEGSVEIGR</sequence>
<dbReference type="PANTHER" id="PTHR10655:SF67">
    <property type="entry name" value="PHOSPHOLIPASE_CARBOXYLESTERASE SUPERFAMILY (AFU_ORTHOLOGUE AFUA_5G09340)"/>
    <property type="match status" value="1"/>
</dbReference>
<dbReference type="GO" id="GO:0005737">
    <property type="term" value="C:cytoplasm"/>
    <property type="evidence" value="ECO:0007669"/>
    <property type="project" value="TreeGrafter"/>
</dbReference>
<evidence type="ECO:0000313" key="4">
    <source>
        <dbReference type="Proteomes" id="UP000033647"/>
    </source>
</evidence>
<dbReference type="OrthoDB" id="437457at2759"/>
<dbReference type="InterPro" id="IPR029058">
    <property type="entry name" value="AB_hydrolase_fold"/>
</dbReference>
<comment type="caution">
    <text evidence="3">The sequence shown here is derived from an EMBL/GenBank/DDBJ whole genome shotgun (WGS) entry which is preliminary data.</text>
</comment>
<comment type="similarity">
    <text evidence="1">Belongs to the AB hydrolase superfamily. AB hydrolase 2 family.</text>
</comment>
<proteinExistence type="inferred from homology"/>
<gene>
    <name evidence="3" type="ORF">TI39_contig354g00120</name>
</gene>
<dbReference type="SUPFAM" id="SSF53474">
    <property type="entry name" value="alpha/beta-Hydrolases"/>
    <property type="match status" value="1"/>
</dbReference>
<accession>A0A0F4GQ79</accession>
<dbReference type="PANTHER" id="PTHR10655">
    <property type="entry name" value="LYSOPHOSPHOLIPASE-RELATED"/>
    <property type="match status" value="1"/>
</dbReference>
<name>A0A0F4GQ79_9PEZI</name>
<dbReference type="Gene3D" id="3.40.50.1820">
    <property type="entry name" value="alpha/beta hydrolase"/>
    <property type="match status" value="1"/>
</dbReference>
<keyword evidence="4" id="KW-1185">Reference proteome</keyword>
<dbReference type="InterPro" id="IPR003140">
    <property type="entry name" value="PLipase/COase/thioEstase"/>
</dbReference>
<evidence type="ECO:0000256" key="1">
    <source>
        <dbReference type="ARBA" id="ARBA00006499"/>
    </source>
</evidence>
<dbReference type="GO" id="GO:0052689">
    <property type="term" value="F:carboxylic ester hydrolase activity"/>
    <property type="evidence" value="ECO:0007669"/>
    <property type="project" value="TreeGrafter"/>
</dbReference>